<protein>
    <submittedName>
        <fullName evidence="1">Uncharacterized protein</fullName>
    </submittedName>
</protein>
<accession>A0A0E0II68</accession>
<evidence type="ECO:0000313" key="1">
    <source>
        <dbReference type="EnsemblPlants" id="ONIVA09G06250.1"/>
    </source>
</evidence>
<dbReference type="AlphaFoldDB" id="A0A0E0II68"/>
<dbReference type="HOGENOM" id="CLU_1963145_0_0_1"/>
<name>A0A0E0II68_ORYNI</name>
<proteinExistence type="predicted"/>
<organism evidence="1">
    <name type="scientific">Oryza nivara</name>
    <name type="common">Indian wild rice</name>
    <name type="synonym">Oryza sativa f. spontanea</name>
    <dbReference type="NCBI Taxonomy" id="4536"/>
    <lineage>
        <taxon>Eukaryota</taxon>
        <taxon>Viridiplantae</taxon>
        <taxon>Streptophyta</taxon>
        <taxon>Embryophyta</taxon>
        <taxon>Tracheophyta</taxon>
        <taxon>Spermatophyta</taxon>
        <taxon>Magnoliopsida</taxon>
        <taxon>Liliopsida</taxon>
        <taxon>Poales</taxon>
        <taxon>Poaceae</taxon>
        <taxon>BOP clade</taxon>
        <taxon>Oryzoideae</taxon>
        <taxon>Oryzeae</taxon>
        <taxon>Oryzinae</taxon>
        <taxon>Oryza</taxon>
    </lineage>
</organism>
<keyword evidence="2" id="KW-1185">Reference proteome</keyword>
<reference evidence="1" key="2">
    <citation type="submission" date="2018-04" db="EMBL/GenBank/DDBJ databases">
        <title>OnivRS2 (Oryza nivara Reference Sequence Version 2).</title>
        <authorList>
            <person name="Zhang J."/>
            <person name="Kudrna D."/>
            <person name="Lee S."/>
            <person name="Talag J."/>
            <person name="Rajasekar S."/>
            <person name="Welchert J."/>
            <person name="Hsing Y.-I."/>
            <person name="Wing R.A."/>
        </authorList>
    </citation>
    <scope>NUCLEOTIDE SEQUENCE [LARGE SCALE GENOMIC DNA]</scope>
    <source>
        <strain evidence="1">SL10</strain>
    </source>
</reference>
<sequence length="151" mass="16469">MRSSGTASVGGQLVGAAHEKWREMEVAAVVAAVWRTLDGTSNLSAMDWLVMAAGYNELFICLISSEDMKGVPLPMSIKQTDIEFTSATTIISAIYLWPEVAGDKVAGATGKPTIDAYKSFIYKGRESAEPFALHMLIRRLANRIIIIVMEE</sequence>
<reference evidence="1" key="1">
    <citation type="submission" date="2015-04" db="UniProtKB">
        <authorList>
            <consortium name="EnsemblPlants"/>
        </authorList>
    </citation>
    <scope>IDENTIFICATION</scope>
    <source>
        <strain evidence="1">SL10</strain>
    </source>
</reference>
<dbReference type="EnsemblPlants" id="ONIVA09G06250.1">
    <property type="protein sequence ID" value="ONIVA09G06250.1"/>
    <property type="gene ID" value="ONIVA09G06250"/>
</dbReference>
<evidence type="ECO:0000313" key="2">
    <source>
        <dbReference type="Proteomes" id="UP000006591"/>
    </source>
</evidence>
<dbReference type="Gramene" id="ONIVA09G06250.1">
    <property type="protein sequence ID" value="ONIVA09G06250.1"/>
    <property type="gene ID" value="ONIVA09G06250"/>
</dbReference>
<dbReference type="Proteomes" id="UP000006591">
    <property type="component" value="Chromosome 9"/>
</dbReference>